<dbReference type="EMBL" id="GBRH01225424">
    <property type="protein sequence ID" value="JAD72471.1"/>
    <property type="molecule type" value="Transcribed_RNA"/>
</dbReference>
<sequence>MVQTLVYISSQIAPQTRYQMHFWNWENDNWSLNYRCCFLDP</sequence>
<reference evidence="1" key="1">
    <citation type="submission" date="2014-09" db="EMBL/GenBank/DDBJ databases">
        <authorList>
            <person name="Magalhaes I.L.F."/>
            <person name="Oliveira U."/>
            <person name="Santos F.R."/>
            <person name="Vidigal T.H.D.A."/>
            <person name="Brescovit A.D."/>
            <person name="Santos A.J."/>
        </authorList>
    </citation>
    <scope>NUCLEOTIDE SEQUENCE</scope>
    <source>
        <tissue evidence="1">Shoot tissue taken approximately 20 cm above the soil surface</tissue>
    </source>
</reference>
<protein>
    <submittedName>
        <fullName evidence="1">Uncharacterized protein</fullName>
    </submittedName>
</protein>
<dbReference type="AlphaFoldDB" id="A0A0A9CA78"/>
<accession>A0A0A9CA78</accession>
<name>A0A0A9CA78_ARUDO</name>
<evidence type="ECO:0000313" key="1">
    <source>
        <dbReference type="EMBL" id="JAD72471.1"/>
    </source>
</evidence>
<reference evidence="1" key="2">
    <citation type="journal article" date="2015" name="Data Brief">
        <title>Shoot transcriptome of the giant reed, Arundo donax.</title>
        <authorList>
            <person name="Barrero R.A."/>
            <person name="Guerrero F.D."/>
            <person name="Moolhuijzen P."/>
            <person name="Goolsby J.A."/>
            <person name="Tidwell J."/>
            <person name="Bellgard S.E."/>
            <person name="Bellgard M.I."/>
        </authorList>
    </citation>
    <scope>NUCLEOTIDE SEQUENCE</scope>
    <source>
        <tissue evidence="1">Shoot tissue taken approximately 20 cm above the soil surface</tissue>
    </source>
</reference>
<proteinExistence type="predicted"/>
<organism evidence="1">
    <name type="scientific">Arundo donax</name>
    <name type="common">Giant reed</name>
    <name type="synonym">Donax arundinaceus</name>
    <dbReference type="NCBI Taxonomy" id="35708"/>
    <lineage>
        <taxon>Eukaryota</taxon>
        <taxon>Viridiplantae</taxon>
        <taxon>Streptophyta</taxon>
        <taxon>Embryophyta</taxon>
        <taxon>Tracheophyta</taxon>
        <taxon>Spermatophyta</taxon>
        <taxon>Magnoliopsida</taxon>
        <taxon>Liliopsida</taxon>
        <taxon>Poales</taxon>
        <taxon>Poaceae</taxon>
        <taxon>PACMAD clade</taxon>
        <taxon>Arundinoideae</taxon>
        <taxon>Arundineae</taxon>
        <taxon>Arundo</taxon>
    </lineage>
</organism>